<dbReference type="Proteomes" id="UP001551675">
    <property type="component" value="Unassembled WGS sequence"/>
</dbReference>
<protein>
    <recommendedName>
        <fullName evidence="5">MFS transporter</fullName>
    </recommendedName>
</protein>
<dbReference type="RefSeq" id="WP_358136157.1">
    <property type="nucleotide sequence ID" value="NZ_JBFALK010000013.1"/>
</dbReference>
<name>A0ABV3GK85_MICGL</name>
<feature type="region of interest" description="Disordered" evidence="1">
    <location>
        <begin position="724"/>
        <end position="743"/>
    </location>
</feature>
<feature type="transmembrane region" description="Helical" evidence="2">
    <location>
        <begin position="500"/>
        <end position="523"/>
    </location>
</feature>
<keyword evidence="2" id="KW-0812">Transmembrane</keyword>
<proteinExistence type="predicted"/>
<feature type="transmembrane region" description="Helical" evidence="2">
    <location>
        <begin position="405"/>
        <end position="426"/>
    </location>
</feature>
<feature type="transmembrane region" description="Helical" evidence="2">
    <location>
        <begin position="675"/>
        <end position="693"/>
    </location>
</feature>
<feature type="transmembrane region" description="Helical" evidence="2">
    <location>
        <begin position="579"/>
        <end position="599"/>
    </location>
</feature>
<keyword evidence="2" id="KW-1133">Transmembrane helix</keyword>
<dbReference type="EMBL" id="JBFALK010000013">
    <property type="protein sequence ID" value="MEV0971697.1"/>
    <property type="molecule type" value="Genomic_DNA"/>
</dbReference>
<evidence type="ECO:0000256" key="2">
    <source>
        <dbReference type="SAM" id="Phobius"/>
    </source>
</evidence>
<dbReference type="InterPro" id="IPR017850">
    <property type="entry name" value="Alkaline_phosphatase_core_sf"/>
</dbReference>
<feature type="transmembrane region" description="Helical" evidence="2">
    <location>
        <begin position="459"/>
        <end position="480"/>
    </location>
</feature>
<keyword evidence="4" id="KW-1185">Reference proteome</keyword>
<dbReference type="SUPFAM" id="SSF53649">
    <property type="entry name" value="Alkaline phosphatase-like"/>
    <property type="match status" value="1"/>
</dbReference>
<evidence type="ECO:0000313" key="4">
    <source>
        <dbReference type="Proteomes" id="UP001551675"/>
    </source>
</evidence>
<feature type="transmembrane region" description="Helical" evidence="2">
    <location>
        <begin position="530"/>
        <end position="548"/>
    </location>
</feature>
<evidence type="ECO:0000313" key="3">
    <source>
        <dbReference type="EMBL" id="MEV0971697.1"/>
    </source>
</evidence>
<evidence type="ECO:0000256" key="1">
    <source>
        <dbReference type="SAM" id="MobiDB-lite"/>
    </source>
</evidence>
<feature type="transmembrane region" description="Helical" evidence="2">
    <location>
        <begin position="699"/>
        <end position="720"/>
    </location>
</feature>
<feature type="transmembrane region" description="Helical" evidence="2">
    <location>
        <begin position="554"/>
        <end position="572"/>
    </location>
</feature>
<gene>
    <name evidence="3" type="ORF">AB0I59_24055</name>
</gene>
<keyword evidence="2" id="KW-0472">Membrane</keyword>
<comment type="caution">
    <text evidence="3">The sequence shown here is derived from an EMBL/GenBank/DDBJ whole genome shotgun (WGS) entry which is preliminary data.</text>
</comment>
<sequence length="743" mass="75381">MRPFGTSIARSRPLSVSSVAPRTVVAALLAAVLGLLFLALPTPAHAERAAPAGRVVVIGVPGLVWSDIDPARTPNLWRLTGEGSSASLSTRAIPPSGLSVTCPISGWLTVSAGQRAGAGGNDCAAPPVPEAAADGSATVPGWDALAAYQRSQSYGGQIGLLGRTIVAAGGNVAAIGPGAALAAADTSGKVQKYAATPDELPDLTPYTAVFAEAGEITRAALADRTASHPEGTPSDLTGHARDEAVAAADRTVGGVLRNVPPGSTVLVAGLADSGLDAHLHVAVAATTPGGTSGTGAGPYARGFLTATSTQQDALVTITDLTATVLRAVSVEPPQGVVGRAWQRAGDAPGTGEIVAGLADTDLASQVLRDVRQPFFVALVAIQLLFYGLAAVVIRRHRRMLSTTQVVAVVSGAIPVSTFLAQLVPWWSMAHPMPALIGTILGFAGVIAALAFAGPWRTHVAGPLTVVAAVSSLALLIDVMTGSTLQVNAVTGYEPVTGGRFYGFSNMAFAIFATGTILALAGLARVIRPRFVLLAYGLLAIVADGWPSWGADFGGVPAFVVGFAVFTLLLYGRRVSIGRLAAVSAVGAVLIGAIAVLDWLRPADRRTHLGAFVQQVADGEGPSVIGRKLGAMLHTLGNAELTLLSVVAIAFLFLVLSRPSRWGASALTLAYDRAPALRAGLFGALTTAMVGFLINDSGIAIPAMALTVAVPLTLAASVRALQLAPPTTPGRPSAQATATAPPAP</sequence>
<feature type="transmembrane region" description="Helical" evidence="2">
    <location>
        <begin position="635"/>
        <end position="655"/>
    </location>
</feature>
<evidence type="ECO:0008006" key="5">
    <source>
        <dbReference type="Google" id="ProtNLM"/>
    </source>
</evidence>
<organism evidence="3 4">
    <name type="scientific">Microtetraspora glauca</name>
    <dbReference type="NCBI Taxonomy" id="1996"/>
    <lineage>
        <taxon>Bacteria</taxon>
        <taxon>Bacillati</taxon>
        <taxon>Actinomycetota</taxon>
        <taxon>Actinomycetes</taxon>
        <taxon>Streptosporangiales</taxon>
        <taxon>Streptosporangiaceae</taxon>
        <taxon>Microtetraspora</taxon>
    </lineage>
</organism>
<accession>A0ABV3GK85</accession>
<feature type="transmembrane region" description="Helical" evidence="2">
    <location>
        <begin position="432"/>
        <end position="452"/>
    </location>
</feature>
<feature type="compositionally biased region" description="Low complexity" evidence="1">
    <location>
        <begin position="731"/>
        <end position="743"/>
    </location>
</feature>
<feature type="transmembrane region" description="Helical" evidence="2">
    <location>
        <begin position="374"/>
        <end position="393"/>
    </location>
</feature>
<reference evidence="3 4" key="1">
    <citation type="submission" date="2024-06" db="EMBL/GenBank/DDBJ databases">
        <title>The Natural Products Discovery Center: Release of the First 8490 Sequenced Strains for Exploring Actinobacteria Biosynthetic Diversity.</title>
        <authorList>
            <person name="Kalkreuter E."/>
            <person name="Kautsar S.A."/>
            <person name="Yang D."/>
            <person name="Bader C.D."/>
            <person name="Teijaro C.N."/>
            <person name="Fluegel L."/>
            <person name="Davis C.M."/>
            <person name="Simpson J.R."/>
            <person name="Lauterbach L."/>
            <person name="Steele A.D."/>
            <person name="Gui C."/>
            <person name="Meng S."/>
            <person name="Li G."/>
            <person name="Viehrig K."/>
            <person name="Ye F."/>
            <person name="Su P."/>
            <person name="Kiefer A.F."/>
            <person name="Nichols A."/>
            <person name="Cepeda A.J."/>
            <person name="Yan W."/>
            <person name="Fan B."/>
            <person name="Jiang Y."/>
            <person name="Adhikari A."/>
            <person name="Zheng C.-J."/>
            <person name="Schuster L."/>
            <person name="Cowan T.M."/>
            <person name="Smanski M.J."/>
            <person name="Chevrette M.G."/>
            <person name="De Carvalho L.P.S."/>
            <person name="Shen B."/>
        </authorList>
    </citation>
    <scope>NUCLEOTIDE SEQUENCE [LARGE SCALE GENOMIC DNA]</scope>
    <source>
        <strain evidence="3 4">NPDC050100</strain>
    </source>
</reference>